<dbReference type="RefSeq" id="WP_169163613.1">
    <property type="nucleotide sequence ID" value="NZ_JABBFW010000038.1"/>
</dbReference>
<keyword evidence="2" id="KW-1185">Reference proteome</keyword>
<sequence>MEYFLLRMAPSSPKNEVLEGSAFQRPARTAWQVLQPGRGINIGARQTSGYQETARQAAALSGFGQTSAGAGALEAMAVGAT</sequence>
<proteinExistence type="predicted"/>
<accession>A0A848FKF5</accession>
<dbReference type="EMBL" id="JABBFW010000038">
    <property type="protein sequence ID" value="NML18723.1"/>
    <property type="molecule type" value="Genomic_DNA"/>
</dbReference>
<organism evidence="1 2">
    <name type="scientific">Azohydromonas caseinilytica</name>
    <dbReference type="NCBI Taxonomy" id="2728836"/>
    <lineage>
        <taxon>Bacteria</taxon>
        <taxon>Pseudomonadati</taxon>
        <taxon>Pseudomonadota</taxon>
        <taxon>Betaproteobacteria</taxon>
        <taxon>Burkholderiales</taxon>
        <taxon>Sphaerotilaceae</taxon>
        <taxon>Azohydromonas</taxon>
    </lineage>
</organism>
<comment type="caution">
    <text evidence="1">The sequence shown here is derived from an EMBL/GenBank/DDBJ whole genome shotgun (WGS) entry which is preliminary data.</text>
</comment>
<evidence type="ECO:0000313" key="1">
    <source>
        <dbReference type="EMBL" id="NML18723.1"/>
    </source>
</evidence>
<protein>
    <submittedName>
        <fullName evidence="1">Uncharacterized protein</fullName>
    </submittedName>
</protein>
<evidence type="ECO:0000313" key="2">
    <source>
        <dbReference type="Proteomes" id="UP000574067"/>
    </source>
</evidence>
<gene>
    <name evidence="1" type="ORF">HHL10_27520</name>
</gene>
<dbReference type="Proteomes" id="UP000574067">
    <property type="component" value="Unassembled WGS sequence"/>
</dbReference>
<dbReference type="AlphaFoldDB" id="A0A848FKF5"/>
<name>A0A848FKF5_9BURK</name>
<reference evidence="1 2" key="1">
    <citation type="submission" date="2020-04" db="EMBL/GenBank/DDBJ databases">
        <title>Azohydromonas sp. isolated from soil.</title>
        <authorList>
            <person name="Dahal R.H."/>
        </authorList>
    </citation>
    <scope>NUCLEOTIDE SEQUENCE [LARGE SCALE GENOMIC DNA]</scope>
    <source>
        <strain evidence="1 2">G-1-1-14</strain>
    </source>
</reference>